<dbReference type="OrthoDB" id="4327074at2759"/>
<dbReference type="Proteomes" id="UP001152622">
    <property type="component" value="Chromosome 4"/>
</dbReference>
<name>A0A9Q1FSZ0_SYNKA</name>
<keyword evidence="2" id="KW-1185">Reference proteome</keyword>
<dbReference type="AlphaFoldDB" id="A0A9Q1FSZ0"/>
<comment type="caution">
    <text evidence="1">The sequence shown here is derived from an EMBL/GenBank/DDBJ whole genome shotgun (WGS) entry which is preliminary data.</text>
</comment>
<dbReference type="EMBL" id="JAINUF010000004">
    <property type="protein sequence ID" value="KAJ8365112.1"/>
    <property type="molecule type" value="Genomic_DNA"/>
</dbReference>
<protein>
    <submittedName>
        <fullName evidence="1">Uncharacterized protein</fullName>
    </submittedName>
</protein>
<evidence type="ECO:0000313" key="1">
    <source>
        <dbReference type="EMBL" id="KAJ8365112.1"/>
    </source>
</evidence>
<organism evidence="1 2">
    <name type="scientific">Synaphobranchus kaupii</name>
    <name type="common">Kaup's arrowtooth eel</name>
    <dbReference type="NCBI Taxonomy" id="118154"/>
    <lineage>
        <taxon>Eukaryota</taxon>
        <taxon>Metazoa</taxon>
        <taxon>Chordata</taxon>
        <taxon>Craniata</taxon>
        <taxon>Vertebrata</taxon>
        <taxon>Euteleostomi</taxon>
        <taxon>Actinopterygii</taxon>
        <taxon>Neopterygii</taxon>
        <taxon>Teleostei</taxon>
        <taxon>Anguilliformes</taxon>
        <taxon>Synaphobranchidae</taxon>
        <taxon>Synaphobranchus</taxon>
    </lineage>
</organism>
<proteinExistence type="predicted"/>
<sequence length="108" mass="12638">MSVTNRQARKWRDEDMRDFGKVFRKAYEKCMEELHVKKAFKACGIVPLDSHAINSQRVMPAAIVVLPEGTPQQQPLDRTQWCVKPDLHPCQQGYQHKLQHHQLHHCIL</sequence>
<accession>A0A9Q1FSZ0</accession>
<gene>
    <name evidence="1" type="ORF">SKAU_G00139430</name>
</gene>
<reference evidence="1" key="1">
    <citation type="journal article" date="2023" name="Science">
        <title>Genome structures resolve the early diversification of teleost fishes.</title>
        <authorList>
            <person name="Parey E."/>
            <person name="Louis A."/>
            <person name="Montfort J."/>
            <person name="Bouchez O."/>
            <person name="Roques C."/>
            <person name="Iampietro C."/>
            <person name="Lluch J."/>
            <person name="Castinel A."/>
            <person name="Donnadieu C."/>
            <person name="Desvignes T."/>
            <person name="Floi Bucao C."/>
            <person name="Jouanno E."/>
            <person name="Wen M."/>
            <person name="Mejri S."/>
            <person name="Dirks R."/>
            <person name="Jansen H."/>
            <person name="Henkel C."/>
            <person name="Chen W.J."/>
            <person name="Zahm M."/>
            <person name="Cabau C."/>
            <person name="Klopp C."/>
            <person name="Thompson A.W."/>
            <person name="Robinson-Rechavi M."/>
            <person name="Braasch I."/>
            <person name="Lecointre G."/>
            <person name="Bobe J."/>
            <person name="Postlethwait J.H."/>
            <person name="Berthelot C."/>
            <person name="Roest Crollius H."/>
            <person name="Guiguen Y."/>
        </authorList>
    </citation>
    <scope>NUCLEOTIDE SEQUENCE</scope>
    <source>
        <strain evidence="1">WJC10195</strain>
    </source>
</reference>
<evidence type="ECO:0000313" key="2">
    <source>
        <dbReference type="Proteomes" id="UP001152622"/>
    </source>
</evidence>